<dbReference type="Gene3D" id="3.30.700.10">
    <property type="entry name" value="Glycoprotein, Type 4 Pilin"/>
    <property type="match status" value="1"/>
</dbReference>
<evidence type="ECO:0000313" key="3">
    <source>
        <dbReference type="EMBL" id="MSN95967.1"/>
    </source>
</evidence>
<evidence type="ECO:0000256" key="1">
    <source>
        <dbReference type="SAM" id="MobiDB-lite"/>
    </source>
</evidence>
<dbReference type="RefSeq" id="WP_154570234.1">
    <property type="nucleotide sequence ID" value="NZ_VWSJ01000005.1"/>
</dbReference>
<keyword evidence="2" id="KW-0812">Transmembrane</keyword>
<feature type="transmembrane region" description="Helical" evidence="2">
    <location>
        <begin position="6"/>
        <end position="27"/>
    </location>
</feature>
<keyword evidence="4" id="KW-1185">Reference proteome</keyword>
<feature type="region of interest" description="Disordered" evidence="1">
    <location>
        <begin position="168"/>
        <end position="199"/>
    </location>
</feature>
<reference evidence="3 4" key="2">
    <citation type="submission" date="2020-03" db="EMBL/GenBank/DDBJ databases">
        <title>Campylobacter portucalensis sp. nov., a new species of Campylobacter isolated from the reproductive tract of bulls.</title>
        <authorList>
            <person name="Silva M.F."/>
            <person name="Pereira G."/>
            <person name="Carneiro C."/>
            <person name="Hemphill A."/>
            <person name="Mateus L."/>
            <person name="Lopes-Da-Costa L."/>
            <person name="Silva E."/>
        </authorList>
    </citation>
    <scope>NUCLEOTIDE SEQUENCE [LARGE SCALE GENOMIC DNA]</scope>
    <source>
        <strain evidence="3 4">FMV-PI01</strain>
    </source>
</reference>
<keyword evidence="2" id="KW-1133">Transmembrane helix</keyword>
<dbReference type="SUPFAM" id="SSF54523">
    <property type="entry name" value="Pili subunits"/>
    <property type="match status" value="1"/>
</dbReference>
<dbReference type="EMBL" id="VWSJ01000005">
    <property type="protein sequence ID" value="MSN95967.1"/>
    <property type="molecule type" value="Genomic_DNA"/>
</dbReference>
<dbReference type="AlphaFoldDB" id="A0A6L5WI86"/>
<dbReference type="InterPro" id="IPR012902">
    <property type="entry name" value="N_methyl_site"/>
</dbReference>
<accession>A0A6L5WI86</accession>
<dbReference type="NCBIfam" id="TIGR02532">
    <property type="entry name" value="IV_pilin_GFxxxE"/>
    <property type="match status" value="1"/>
</dbReference>
<gene>
    <name evidence="3" type="ORF">F1B92_01950</name>
</gene>
<proteinExistence type="predicted"/>
<dbReference type="InterPro" id="IPR045584">
    <property type="entry name" value="Pilin-like"/>
</dbReference>
<sequence length="234" mass="26423">MFFKKAFTMIELIFVIIVVGILAIIAIPKLKRNSVLEAADQIISHIRYTQHLAMIDHKFDSNDPEWYKGRWTIEFTANQDVIGDCGKSNNCLAYHIYSDKRSKKKKNIFSGSLDSPDEPAKDPQNPSKYLTAGWSGGKTSYEGSFNKNLNIEKIYGINDIEFSKSCGGGKKNNKKNKSISFDEKGRPMQKASNGKKPSDQYLKEECNITIFSDKKSAVITIYPETGYVKLTKKP</sequence>
<organism evidence="3 4">
    <name type="scientific">Campylobacter portucalensis</name>
    <dbReference type="NCBI Taxonomy" id="2608384"/>
    <lineage>
        <taxon>Bacteria</taxon>
        <taxon>Pseudomonadati</taxon>
        <taxon>Campylobacterota</taxon>
        <taxon>Epsilonproteobacteria</taxon>
        <taxon>Campylobacterales</taxon>
        <taxon>Campylobacteraceae</taxon>
        <taxon>Campylobacter</taxon>
    </lineage>
</organism>
<dbReference type="Proteomes" id="UP000476338">
    <property type="component" value="Unassembled WGS sequence"/>
</dbReference>
<evidence type="ECO:0000256" key="2">
    <source>
        <dbReference type="SAM" id="Phobius"/>
    </source>
</evidence>
<reference evidence="3 4" key="1">
    <citation type="submission" date="2019-09" db="EMBL/GenBank/DDBJ databases">
        <authorList>
            <person name="Silva M."/>
            <person name="Pereira G."/>
            <person name="Lopes-Da-Costa L."/>
            <person name="Silva E."/>
        </authorList>
    </citation>
    <scope>NUCLEOTIDE SEQUENCE [LARGE SCALE GENOMIC DNA]</scope>
    <source>
        <strain evidence="3 4">FMV-PI01</strain>
    </source>
</reference>
<feature type="region of interest" description="Disordered" evidence="1">
    <location>
        <begin position="108"/>
        <end position="132"/>
    </location>
</feature>
<name>A0A6L5WI86_9BACT</name>
<protein>
    <submittedName>
        <fullName evidence="3">Type II secretion system protein</fullName>
    </submittedName>
</protein>
<evidence type="ECO:0000313" key="4">
    <source>
        <dbReference type="Proteomes" id="UP000476338"/>
    </source>
</evidence>
<comment type="caution">
    <text evidence="3">The sequence shown here is derived from an EMBL/GenBank/DDBJ whole genome shotgun (WGS) entry which is preliminary data.</text>
</comment>
<keyword evidence="2" id="KW-0472">Membrane</keyword>